<keyword evidence="1" id="KW-0472">Membrane</keyword>
<dbReference type="Proteomes" id="UP000094389">
    <property type="component" value="Unassembled WGS sequence"/>
</dbReference>
<dbReference type="EMBL" id="KV453950">
    <property type="protein sequence ID" value="ODV70787.1"/>
    <property type="molecule type" value="Genomic_DNA"/>
</dbReference>
<protein>
    <recommendedName>
        <fullName evidence="4">Transmembrane protein</fullName>
    </recommendedName>
</protein>
<dbReference type="RefSeq" id="XP_020067826.1">
    <property type="nucleotide sequence ID" value="XM_020217792.1"/>
</dbReference>
<reference evidence="2 3" key="1">
    <citation type="journal article" date="2016" name="Proc. Natl. Acad. Sci. U.S.A.">
        <title>Comparative genomics of biotechnologically important yeasts.</title>
        <authorList>
            <person name="Riley R."/>
            <person name="Haridas S."/>
            <person name="Wolfe K.H."/>
            <person name="Lopes M.R."/>
            <person name="Hittinger C.T."/>
            <person name="Goeker M."/>
            <person name="Salamov A.A."/>
            <person name="Wisecaver J.H."/>
            <person name="Long T.M."/>
            <person name="Calvey C.H."/>
            <person name="Aerts A.L."/>
            <person name="Barry K.W."/>
            <person name="Choi C."/>
            <person name="Clum A."/>
            <person name="Coughlan A.Y."/>
            <person name="Deshpande S."/>
            <person name="Douglass A.P."/>
            <person name="Hanson S.J."/>
            <person name="Klenk H.-P."/>
            <person name="LaButti K.M."/>
            <person name="Lapidus A."/>
            <person name="Lindquist E.A."/>
            <person name="Lipzen A.M."/>
            <person name="Meier-Kolthoff J.P."/>
            <person name="Ohm R.A."/>
            <person name="Otillar R.P."/>
            <person name="Pangilinan J.L."/>
            <person name="Peng Y."/>
            <person name="Rokas A."/>
            <person name="Rosa C.A."/>
            <person name="Scheuner C."/>
            <person name="Sibirny A.A."/>
            <person name="Slot J.C."/>
            <person name="Stielow J.B."/>
            <person name="Sun H."/>
            <person name="Kurtzman C.P."/>
            <person name="Blackwell M."/>
            <person name="Grigoriev I.V."/>
            <person name="Jeffries T.W."/>
        </authorList>
    </citation>
    <scope>NUCLEOTIDE SEQUENCE [LARGE SCALE GENOMIC DNA]</scope>
    <source>
        <strain evidence="3">ATCC 18201 / CBS 1600 / BCRC 20928 / JCM 3617 / NBRC 0987 / NRRL Y-1542</strain>
    </source>
</reference>
<feature type="transmembrane region" description="Helical" evidence="1">
    <location>
        <begin position="54"/>
        <end position="78"/>
    </location>
</feature>
<evidence type="ECO:0000313" key="3">
    <source>
        <dbReference type="Proteomes" id="UP000094389"/>
    </source>
</evidence>
<evidence type="ECO:0000313" key="2">
    <source>
        <dbReference type="EMBL" id="ODV70787.1"/>
    </source>
</evidence>
<gene>
    <name evidence="2" type="ORF">CYBJADRAFT_56712</name>
</gene>
<evidence type="ECO:0000256" key="1">
    <source>
        <dbReference type="SAM" id="Phobius"/>
    </source>
</evidence>
<sequence>MEASKPILKTMHDNRQSIWQSTDRHTQKRSQTFSCIVNDVHQELGTRKGDICVVFLYLLSFLSFFVPSFSFSFLFFLLPKLCLASRLTHFLSPIVHTQTGENKFQRQSTKNNTTAPPLLLFLCFFSPHPSSRQPIEALEKPESTLSALLKKDKDNASYTQRLNGRIRLFFSLFVFHRWRVLSLSAPEKKLFKKNVSLIKDSRPLSKKHNFTLLRSHVIQF</sequence>
<dbReference type="AlphaFoldDB" id="A0A1E4RU37"/>
<keyword evidence="1" id="KW-0812">Transmembrane</keyword>
<evidence type="ECO:0008006" key="4">
    <source>
        <dbReference type="Google" id="ProtNLM"/>
    </source>
</evidence>
<proteinExistence type="predicted"/>
<dbReference type="GeneID" id="30992188"/>
<accession>A0A1E4RU37</accession>
<keyword evidence="1" id="KW-1133">Transmembrane helix</keyword>
<name>A0A1E4RU37_CYBJN</name>
<keyword evidence="3" id="KW-1185">Reference proteome</keyword>
<organism evidence="2 3">
    <name type="scientific">Cyberlindnera jadinii (strain ATCC 18201 / CBS 1600 / BCRC 20928 / JCM 3617 / NBRC 0987 / NRRL Y-1542)</name>
    <name type="common">Torula yeast</name>
    <name type="synonym">Candida utilis</name>
    <dbReference type="NCBI Taxonomy" id="983966"/>
    <lineage>
        <taxon>Eukaryota</taxon>
        <taxon>Fungi</taxon>
        <taxon>Dikarya</taxon>
        <taxon>Ascomycota</taxon>
        <taxon>Saccharomycotina</taxon>
        <taxon>Saccharomycetes</taxon>
        <taxon>Phaffomycetales</taxon>
        <taxon>Phaffomycetaceae</taxon>
        <taxon>Cyberlindnera</taxon>
    </lineage>
</organism>